<dbReference type="EMBL" id="SWFM01000007">
    <property type="protein sequence ID" value="TKD67904.1"/>
    <property type="molecule type" value="Genomic_DNA"/>
</dbReference>
<reference evidence="2 3" key="1">
    <citation type="submission" date="2019-04" db="EMBL/GenBank/DDBJ databases">
        <title>Genome sequence of Bacillus hwajinpoensis strain Y2.</title>
        <authorList>
            <person name="Fair J.L."/>
            <person name="Maclea K.S."/>
        </authorList>
    </citation>
    <scope>NUCLEOTIDE SEQUENCE [LARGE SCALE GENOMIC DNA]</scope>
    <source>
        <strain evidence="2 3">Y2</strain>
    </source>
</reference>
<name>A0A4U1MCB6_9BACL</name>
<dbReference type="SUPFAM" id="SSF54909">
    <property type="entry name" value="Dimeric alpha+beta barrel"/>
    <property type="match status" value="1"/>
</dbReference>
<evidence type="ECO:0000259" key="1">
    <source>
        <dbReference type="PROSITE" id="PS51725"/>
    </source>
</evidence>
<evidence type="ECO:0000313" key="2">
    <source>
        <dbReference type="EMBL" id="TKD67904.1"/>
    </source>
</evidence>
<keyword evidence="2" id="KW-0560">Oxidoreductase</keyword>
<dbReference type="PROSITE" id="PS51725">
    <property type="entry name" value="ABM"/>
    <property type="match status" value="1"/>
</dbReference>
<dbReference type="Proteomes" id="UP000310541">
    <property type="component" value="Unassembled WGS sequence"/>
</dbReference>
<dbReference type="OrthoDB" id="287932at2"/>
<comment type="caution">
    <text evidence="2">The sequence shown here is derived from an EMBL/GenBank/DDBJ whole genome shotgun (WGS) entry which is preliminary data.</text>
</comment>
<evidence type="ECO:0000313" key="3">
    <source>
        <dbReference type="Proteomes" id="UP000310541"/>
    </source>
</evidence>
<dbReference type="GO" id="GO:0004497">
    <property type="term" value="F:monooxygenase activity"/>
    <property type="evidence" value="ECO:0007669"/>
    <property type="project" value="UniProtKB-KW"/>
</dbReference>
<dbReference type="InterPro" id="IPR007138">
    <property type="entry name" value="ABM_dom"/>
</dbReference>
<dbReference type="InterPro" id="IPR050744">
    <property type="entry name" value="AI-2_Isomerase_LsrG"/>
</dbReference>
<feature type="domain" description="ABM" evidence="1">
    <location>
        <begin position="2"/>
        <end position="90"/>
    </location>
</feature>
<dbReference type="PANTHER" id="PTHR33336:SF3">
    <property type="entry name" value="ABM DOMAIN-CONTAINING PROTEIN"/>
    <property type="match status" value="1"/>
</dbReference>
<proteinExistence type="predicted"/>
<dbReference type="InterPro" id="IPR011008">
    <property type="entry name" value="Dimeric_a/b-barrel"/>
</dbReference>
<sequence length="98" mass="11316">MIITHAGLQINKAKEEAFLEEVRTLVDESRKEKGNISYTLMKDVEQENAYTMVEIWESLDAVEEHGKSKHFKAFVEKAPEYLVAPLEVKSYEGNEVKR</sequence>
<dbReference type="Gene3D" id="3.30.70.100">
    <property type="match status" value="1"/>
</dbReference>
<keyword evidence="2" id="KW-0503">Monooxygenase</keyword>
<accession>A0A4U1MCB6</accession>
<protein>
    <submittedName>
        <fullName evidence="2">Antibiotic biosynthesis monooxygenase</fullName>
    </submittedName>
</protein>
<gene>
    <name evidence="2" type="ORF">FBF83_17805</name>
</gene>
<dbReference type="PANTHER" id="PTHR33336">
    <property type="entry name" value="QUINOL MONOOXYGENASE YGIN-RELATED"/>
    <property type="match status" value="1"/>
</dbReference>
<organism evidence="2 3">
    <name type="scientific">Guptibacillus hwajinpoensis</name>
    <dbReference type="NCBI Taxonomy" id="208199"/>
    <lineage>
        <taxon>Bacteria</taxon>
        <taxon>Bacillati</taxon>
        <taxon>Bacillota</taxon>
        <taxon>Bacilli</taxon>
        <taxon>Bacillales</taxon>
        <taxon>Guptibacillaceae</taxon>
        <taxon>Guptibacillus</taxon>
    </lineage>
</organism>
<dbReference type="AlphaFoldDB" id="A0A4U1MCB6"/>
<dbReference type="Pfam" id="PF03992">
    <property type="entry name" value="ABM"/>
    <property type="match status" value="1"/>
</dbReference>
<dbReference type="RefSeq" id="WP_136948502.1">
    <property type="nucleotide sequence ID" value="NZ_SWFM01000007.1"/>
</dbReference>